<evidence type="ECO:0000256" key="2">
    <source>
        <dbReference type="SAM" id="Phobius"/>
    </source>
</evidence>
<reference evidence="3" key="1">
    <citation type="journal article" date="2023" name="Mol. Phylogenet. Evol.">
        <title>Genome-scale phylogeny and comparative genomics of the fungal order Sordariales.</title>
        <authorList>
            <person name="Hensen N."/>
            <person name="Bonometti L."/>
            <person name="Westerberg I."/>
            <person name="Brannstrom I.O."/>
            <person name="Guillou S."/>
            <person name="Cros-Aarteil S."/>
            <person name="Calhoun S."/>
            <person name="Haridas S."/>
            <person name="Kuo A."/>
            <person name="Mondo S."/>
            <person name="Pangilinan J."/>
            <person name="Riley R."/>
            <person name="LaButti K."/>
            <person name="Andreopoulos B."/>
            <person name="Lipzen A."/>
            <person name="Chen C."/>
            <person name="Yan M."/>
            <person name="Daum C."/>
            <person name="Ng V."/>
            <person name="Clum A."/>
            <person name="Steindorff A."/>
            <person name="Ohm R.A."/>
            <person name="Martin F."/>
            <person name="Silar P."/>
            <person name="Natvig D.O."/>
            <person name="Lalanne C."/>
            <person name="Gautier V."/>
            <person name="Ament-Velasquez S.L."/>
            <person name="Kruys A."/>
            <person name="Hutchinson M.I."/>
            <person name="Powell A.J."/>
            <person name="Barry K."/>
            <person name="Miller A.N."/>
            <person name="Grigoriev I.V."/>
            <person name="Debuchy R."/>
            <person name="Gladieux P."/>
            <person name="Hiltunen Thoren M."/>
            <person name="Johannesson H."/>
        </authorList>
    </citation>
    <scope>NUCLEOTIDE SEQUENCE</scope>
    <source>
        <strain evidence="3">CBS 990.96</strain>
    </source>
</reference>
<dbReference type="Proteomes" id="UP001301958">
    <property type="component" value="Unassembled WGS sequence"/>
</dbReference>
<feature type="compositionally biased region" description="Polar residues" evidence="1">
    <location>
        <begin position="66"/>
        <end position="76"/>
    </location>
</feature>
<protein>
    <recommendedName>
        <fullName evidence="5">Glycine zipper 2TM domain-containing protein</fullName>
    </recommendedName>
</protein>
<feature type="transmembrane region" description="Helical" evidence="2">
    <location>
        <begin position="209"/>
        <end position="228"/>
    </location>
</feature>
<keyword evidence="2" id="KW-1133">Transmembrane helix</keyword>
<keyword evidence="2" id="KW-0472">Membrane</keyword>
<feature type="region of interest" description="Disordered" evidence="1">
    <location>
        <begin position="1"/>
        <end position="153"/>
    </location>
</feature>
<proteinExistence type="predicted"/>
<evidence type="ECO:0000256" key="1">
    <source>
        <dbReference type="SAM" id="MobiDB-lite"/>
    </source>
</evidence>
<comment type="caution">
    <text evidence="3">The sequence shown here is derived from an EMBL/GenBank/DDBJ whole genome shotgun (WGS) entry which is preliminary data.</text>
</comment>
<organism evidence="3 4">
    <name type="scientific">Podospora fimiseda</name>
    <dbReference type="NCBI Taxonomy" id="252190"/>
    <lineage>
        <taxon>Eukaryota</taxon>
        <taxon>Fungi</taxon>
        <taxon>Dikarya</taxon>
        <taxon>Ascomycota</taxon>
        <taxon>Pezizomycotina</taxon>
        <taxon>Sordariomycetes</taxon>
        <taxon>Sordariomycetidae</taxon>
        <taxon>Sordariales</taxon>
        <taxon>Podosporaceae</taxon>
        <taxon>Podospora</taxon>
    </lineage>
</organism>
<dbReference type="EMBL" id="MU865320">
    <property type="protein sequence ID" value="KAK4228304.1"/>
    <property type="molecule type" value="Genomic_DNA"/>
</dbReference>
<name>A0AAN7H5H2_9PEZI</name>
<reference evidence="3" key="2">
    <citation type="submission" date="2023-05" db="EMBL/GenBank/DDBJ databases">
        <authorList>
            <consortium name="Lawrence Berkeley National Laboratory"/>
            <person name="Steindorff A."/>
            <person name="Hensen N."/>
            <person name="Bonometti L."/>
            <person name="Westerberg I."/>
            <person name="Brannstrom I.O."/>
            <person name="Guillou S."/>
            <person name="Cros-Aarteil S."/>
            <person name="Calhoun S."/>
            <person name="Haridas S."/>
            <person name="Kuo A."/>
            <person name="Mondo S."/>
            <person name="Pangilinan J."/>
            <person name="Riley R."/>
            <person name="Labutti K."/>
            <person name="Andreopoulos B."/>
            <person name="Lipzen A."/>
            <person name="Chen C."/>
            <person name="Yanf M."/>
            <person name="Daum C."/>
            <person name="Ng V."/>
            <person name="Clum A."/>
            <person name="Ohm R."/>
            <person name="Martin F."/>
            <person name="Silar P."/>
            <person name="Natvig D."/>
            <person name="Lalanne C."/>
            <person name="Gautier V."/>
            <person name="Ament-Velasquez S.L."/>
            <person name="Kruys A."/>
            <person name="Hutchinson M.I."/>
            <person name="Powell A.J."/>
            <person name="Barry K."/>
            <person name="Miller A.N."/>
            <person name="Grigoriev I.V."/>
            <person name="Debuchy R."/>
            <person name="Gladieux P."/>
            <person name="Thoren M.H."/>
            <person name="Johannesson H."/>
        </authorList>
    </citation>
    <scope>NUCLEOTIDE SEQUENCE</scope>
    <source>
        <strain evidence="3">CBS 990.96</strain>
    </source>
</reference>
<feature type="region of interest" description="Disordered" evidence="1">
    <location>
        <begin position="178"/>
        <end position="205"/>
    </location>
</feature>
<sequence>MPRPYPDSDSDSNFPSRRSRSQTPGPPRHRPRDYSPSPDRGPPYSSGALRHPHFEQHTPFYAPEQRSPQPLPSNTLAPPRSRSRRTDSDDYLPTSTLTTTTRGRIRRSSSTSSTSSTSSSSSSKKRGVSERRRIGDGPINKAKSALEKTFTPSTSGLGVGVLGAIVGGLVAGEVGHRVQKKHNSTKHGDDHYEYDEYGNGSKKKDDKGAVLISTIVGAAVGGLGANAVERRLERGKGREEELRELRGKRKDLEKRVGKEERDLKEGRY</sequence>
<evidence type="ECO:0000313" key="4">
    <source>
        <dbReference type="Proteomes" id="UP001301958"/>
    </source>
</evidence>
<evidence type="ECO:0000313" key="3">
    <source>
        <dbReference type="EMBL" id="KAK4228304.1"/>
    </source>
</evidence>
<feature type="region of interest" description="Disordered" evidence="1">
    <location>
        <begin position="235"/>
        <end position="268"/>
    </location>
</feature>
<evidence type="ECO:0008006" key="5">
    <source>
        <dbReference type="Google" id="ProtNLM"/>
    </source>
</evidence>
<keyword evidence="2" id="KW-0812">Transmembrane</keyword>
<gene>
    <name evidence="3" type="ORF">QBC38DRAFT_158636</name>
</gene>
<keyword evidence="4" id="KW-1185">Reference proteome</keyword>
<dbReference type="AlphaFoldDB" id="A0AAN7H5H2"/>
<feature type="compositionally biased region" description="Low complexity" evidence="1">
    <location>
        <begin position="94"/>
        <end position="122"/>
    </location>
</feature>
<accession>A0AAN7H5H2</accession>